<feature type="compositionally biased region" description="Acidic residues" evidence="1">
    <location>
        <begin position="55"/>
        <end position="65"/>
    </location>
</feature>
<dbReference type="PANTHER" id="PTHR47718:SF3">
    <property type="entry name" value="PROTEIN FAR1-RELATED SEQUENCE 5-LIKE"/>
    <property type="match status" value="1"/>
</dbReference>
<dbReference type="VEuPathDB" id="FungiDB:CHGG_05516"/>
<dbReference type="AlphaFoldDB" id="Q2H749"/>
<dbReference type="HOGENOM" id="CLU_006029_3_0_1"/>
<feature type="region of interest" description="Disordered" evidence="1">
    <location>
        <begin position="639"/>
        <end position="715"/>
    </location>
</feature>
<dbReference type="PANTHER" id="PTHR47718">
    <property type="entry name" value="OS01G0519700 PROTEIN"/>
    <property type="match status" value="1"/>
</dbReference>
<evidence type="ECO:0000313" key="4">
    <source>
        <dbReference type="Proteomes" id="UP000001056"/>
    </source>
</evidence>
<sequence length="738" mass="82981">MAGLPNSSRKRSRSRQDIADLDEAHFRFTKRRHPNAFDTREQTGPTSSSSGLGPDPEEWYGDGDDDASHNFFATAPPEHTASLGKAKLLVFDNDNPVKVTIEATSRRVRIRARDVSNIVKNQHADSALTRRDIYNARALIKRQKLDSYNPTAALIKIFDEKGVPYVVKWSEAEPSRLVGLVWTFPYCIRMWQRFSEVLSFDNTYNTNRFKLPLFQATGQTCLGTVFNAAFGLVDNERLEGFQFLADGIRQFAIQHNIRLPDTILTDFGDQMKQALNEQFPESQQQICIHHIISNVLLEAKQKWIRGGTDDGSDQESATENAQDRTILAASDRAMVRDSGPSQSSEPIPHTYQGVVMLWKLVMFAETEAEHDRLWADVCKEFGEQKAILLYLYRTYMPVREQWARCFIRKCRNFGCRVTSGTEASNNNVKPYLLNGMSHLYRLVEAITDMLHDQERDFIEACARDEVLTSREYTGQGAEYLGELPQVISQKALRLITREHRRALTAIPSPSNPRPKGIGLCSEDCTSSAELGIPCRHTILSKLEGNVPLAKWDVHPRWHLRQSTSTDLSRICQQVEPRGADTPNQSSRGPIREGWGQGPEVGSSQDPYRRILNPKIATSLRGRPKNIARPVPLHLAVAQLSAQSQNRQADERSGASLPDGIQPRRGRGRPRGSKNKSTLARLEAHAAIQREGSRSQPICGGARSDQMQDLGQERQQACVPVVRRSNRAYGDEDLNGNAC</sequence>
<dbReference type="RefSeq" id="XP_001221611.1">
    <property type="nucleotide sequence ID" value="XM_001221610.1"/>
</dbReference>
<dbReference type="eggNOG" id="ENOG502QVJ3">
    <property type="taxonomic scope" value="Eukaryota"/>
</dbReference>
<feature type="domain" description="MULE transposase" evidence="2">
    <location>
        <begin position="197"/>
        <end position="294"/>
    </location>
</feature>
<dbReference type="InterPro" id="IPR018289">
    <property type="entry name" value="MULE_transposase_dom"/>
</dbReference>
<dbReference type="InParanoid" id="Q2H749"/>
<feature type="region of interest" description="Disordered" evidence="1">
    <location>
        <begin position="1"/>
        <end position="72"/>
    </location>
</feature>
<evidence type="ECO:0000256" key="1">
    <source>
        <dbReference type="SAM" id="MobiDB-lite"/>
    </source>
</evidence>
<dbReference type="GeneID" id="4390228"/>
<feature type="compositionally biased region" description="Basic and acidic residues" evidence="1">
    <location>
        <begin position="14"/>
        <end position="26"/>
    </location>
</feature>
<name>Q2H749_CHAGB</name>
<feature type="region of interest" description="Disordered" evidence="1">
    <location>
        <begin position="575"/>
        <end position="608"/>
    </location>
</feature>
<organism evidence="3 4">
    <name type="scientific">Chaetomium globosum (strain ATCC 6205 / CBS 148.51 / DSM 1962 / NBRC 6347 / NRRL 1970)</name>
    <name type="common">Soil fungus</name>
    <dbReference type="NCBI Taxonomy" id="306901"/>
    <lineage>
        <taxon>Eukaryota</taxon>
        <taxon>Fungi</taxon>
        <taxon>Dikarya</taxon>
        <taxon>Ascomycota</taxon>
        <taxon>Pezizomycotina</taxon>
        <taxon>Sordariomycetes</taxon>
        <taxon>Sordariomycetidae</taxon>
        <taxon>Sordariales</taxon>
        <taxon>Chaetomiaceae</taxon>
        <taxon>Chaetomium</taxon>
    </lineage>
</organism>
<dbReference type="OrthoDB" id="5153291at2759"/>
<evidence type="ECO:0000313" key="3">
    <source>
        <dbReference type="EMBL" id="EAQ88897.1"/>
    </source>
</evidence>
<feature type="compositionally biased region" description="Polar residues" evidence="1">
    <location>
        <begin position="704"/>
        <end position="714"/>
    </location>
</feature>
<feature type="compositionally biased region" description="Basic residues" evidence="1">
    <location>
        <begin position="663"/>
        <end position="673"/>
    </location>
</feature>
<gene>
    <name evidence="3" type="ORF">CHGG_05516</name>
</gene>
<reference evidence="4" key="1">
    <citation type="journal article" date="2015" name="Genome Announc.">
        <title>Draft genome sequence of the cellulolytic fungus Chaetomium globosum.</title>
        <authorList>
            <person name="Cuomo C.A."/>
            <person name="Untereiner W.A."/>
            <person name="Ma L.-J."/>
            <person name="Grabherr M."/>
            <person name="Birren B.W."/>
        </authorList>
    </citation>
    <scope>NUCLEOTIDE SEQUENCE [LARGE SCALE GENOMIC DNA]</scope>
    <source>
        <strain evidence="4">ATCC 6205 / CBS 148.51 / DSM 1962 / NBRC 6347 / NRRL 1970</strain>
    </source>
</reference>
<keyword evidence="4" id="KW-1185">Reference proteome</keyword>
<evidence type="ECO:0000259" key="2">
    <source>
        <dbReference type="Pfam" id="PF10551"/>
    </source>
</evidence>
<proteinExistence type="predicted"/>
<dbReference type="Proteomes" id="UP000001056">
    <property type="component" value="Unassembled WGS sequence"/>
</dbReference>
<dbReference type="EMBL" id="CH408031">
    <property type="protein sequence ID" value="EAQ88897.1"/>
    <property type="molecule type" value="Genomic_DNA"/>
</dbReference>
<accession>Q2H749</accession>
<protein>
    <recommendedName>
        <fullName evidence="2">MULE transposase domain-containing protein</fullName>
    </recommendedName>
</protein>
<dbReference type="Pfam" id="PF10551">
    <property type="entry name" value="MULE"/>
    <property type="match status" value="1"/>
</dbReference>